<keyword evidence="2" id="KW-1185">Reference proteome</keyword>
<dbReference type="EMBL" id="JAHRIO010060007">
    <property type="protein sequence ID" value="MEQ2177194.1"/>
    <property type="molecule type" value="Genomic_DNA"/>
</dbReference>
<comment type="caution">
    <text evidence="1">The sequence shown here is derived from an EMBL/GenBank/DDBJ whole genome shotgun (WGS) entry which is preliminary data.</text>
</comment>
<evidence type="ECO:0000313" key="2">
    <source>
        <dbReference type="Proteomes" id="UP001476798"/>
    </source>
</evidence>
<reference evidence="1 2" key="1">
    <citation type="submission" date="2021-06" db="EMBL/GenBank/DDBJ databases">
        <authorList>
            <person name="Palmer J.M."/>
        </authorList>
    </citation>
    <scope>NUCLEOTIDE SEQUENCE [LARGE SCALE GENOMIC DNA]</scope>
    <source>
        <strain evidence="1 2">GA_2019</strain>
        <tissue evidence="1">Muscle</tissue>
    </source>
</reference>
<accession>A0ABV0P2B3</accession>
<dbReference type="InterPro" id="IPR051954">
    <property type="entry name" value="tRNA_methyltransferase_THADA"/>
</dbReference>
<dbReference type="Proteomes" id="UP001476798">
    <property type="component" value="Unassembled WGS sequence"/>
</dbReference>
<name>A0ABV0P2B3_9TELE</name>
<proteinExistence type="predicted"/>
<dbReference type="PANTHER" id="PTHR14387">
    <property type="entry name" value="THADA/DEATH RECEPTOR INTERACTING PROTEIN"/>
    <property type="match status" value="1"/>
</dbReference>
<sequence>MASELITSDPSSAPLGPGTTQYLLSLAQVGITACVRFPDRWRGFEQRKQLLDSLLHSPQYEVRDLTLESILRKLHEEEEEEIKSSPLWLDETAVSDLTNMALHETHNQCLAKVLQVLCVLSSRGELSWKNGAKTLSQKEVLMHLLTLAQNFTHSSDILQPFICWDCCCYLLAGRFPFRDPAVVACLVQWGALVCSCCGEDQPVEVKLIVAKVLVTCSSSLMTNPHLPLGECESKQQPERAQLLLNAFQVLNITVFVS</sequence>
<organism evidence="1 2">
    <name type="scientific">Goodea atripinnis</name>
    <dbReference type="NCBI Taxonomy" id="208336"/>
    <lineage>
        <taxon>Eukaryota</taxon>
        <taxon>Metazoa</taxon>
        <taxon>Chordata</taxon>
        <taxon>Craniata</taxon>
        <taxon>Vertebrata</taxon>
        <taxon>Euteleostomi</taxon>
        <taxon>Actinopterygii</taxon>
        <taxon>Neopterygii</taxon>
        <taxon>Teleostei</taxon>
        <taxon>Neoteleostei</taxon>
        <taxon>Acanthomorphata</taxon>
        <taxon>Ovalentaria</taxon>
        <taxon>Atherinomorphae</taxon>
        <taxon>Cyprinodontiformes</taxon>
        <taxon>Goodeidae</taxon>
        <taxon>Goodea</taxon>
    </lineage>
</organism>
<dbReference type="PANTHER" id="PTHR14387:SF7">
    <property type="entry name" value="THYROID ADENOMA-ASSOCIATED PROTEIN"/>
    <property type="match status" value="1"/>
</dbReference>
<protein>
    <submittedName>
        <fullName evidence="1">Uncharacterized protein</fullName>
    </submittedName>
</protein>
<evidence type="ECO:0000313" key="1">
    <source>
        <dbReference type="EMBL" id="MEQ2177194.1"/>
    </source>
</evidence>
<gene>
    <name evidence="1" type="ORF">GOODEAATRI_001245</name>
</gene>